<dbReference type="InterPro" id="IPR046171">
    <property type="entry name" value="DUF6173"/>
</dbReference>
<gene>
    <name evidence="1" type="ORF">SAMN05443529_112135</name>
</gene>
<name>A0A1G8BW85_9FIRM</name>
<evidence type="ECO:0000313" key="1">
    <source>
        <dbReference type="EMBL" id="SDH37374.1"/>
    </source>
</evidence>
<dbReference type="AlphaFoldDB" id="A0A1G8BW85"/>
<reference evidence="2" key="1">
    <citation type="submission" date="2016-10" db="EMBL/GenBank/DDBJ databases">
        <authorList>
            <person name="Varghese N."/>
            <person name="Submissions S."/>
        </authorList>
    </citation>
    <scope>NUCLEOTIDE SEQUENCE [LARGE SCALE GENOMIC DNA]</scope>
    <source>
        <strain evidence="2">DSM 8344</strain>
    </source>
</reference>
<sequence length="130" mass="14826">MDDFLPSLRKMNLDILKDLPMFTNPQLEWIEQNLASEFCKKIYDQIIEFDSKLDNDKQVAVRLVNFGQSVTFVVNGLGYSNPSLIRFSGTMPNGSPVELIQHVSQISFLLTSSLRDNPNEPKQEIGFKTE</sequence>
<evidence type="ECO:0000313" key="2">
    <source>
        <dbReference type="Proteomes" id="UP000198656"/>
    </source>
</evidence>
<dbReference type="EMBL" id="FNCP01000012">
    <property type="protein sequence ID" value="SDH37374.1"/>
    <property type="molecule type" value="Genomic_DNA"/>
</dbReference>
<protein>
    <submittedName>
        <fullName evidence="1">Uncharacterized protein</fullName>
    </submittedName>
</protein>
<dbReference type="OrthoDB" id="7041918at2"/>
<keyword evidence="2" id="KW-1185">Reference proteome</keyword>
<accession>A0A1G8BW85</accession>
<dbReference type="Proteomes" id="UP000198656">
    <property type="component" value="Unassembled WGS sequence"/>
</dbReference>
<organism evidence="1 2">
    <name type="scientific">Desulfosporosinus hippei DSM 8344</name>
    <dbReference type="NCBI Taxonomy" id="1121419"/>
    <lineage>
        <taxon>Bacteria</taxon>
        <taxon>Bacillati</taxon>
        <taxon>Bacillota</taxon>
        <taxon>Clostridia</taxon>
        <taxon>Eubacteriales</taxon>
        <taxon>Desulfitobacteriaceae</taxon>
        <taxon>Desulfosporosinus</taxon>
    </lineage>
</organism>
<dbReference type="Pfam" id="PF19670">
    <property type="entry name" value="DUF6173"/>
    <property type="match status" value="1"/>
</dbReference>
<proteinExistence type="predicted"/>
<dbReference type="RefSeq" id="WP_092333537.1">
    <property type="nucleotide sequence ID" value="NZ_FNCP01000012.1"/>
</dbReference>